<sequence length="55" mass="6284">MPSLQFSETWSDVCLDAPAFTYIARMPAARQTSMPEPAKNLPDLTFLRLTRNLRN</sequence>
<protein>
    <submittedName>
        <fullName evidence="1">Uncharacterized protein</fullName>
    </submittedName>
</protein>
<geneLocation type="plasmid" evidence="2">
    <name>prsp8c3a</name>
</geneLocation>
<reference evidence="1 2" key="1">
    <citation type="submission" date="2016-09" db="EMBL/GenBank/DDBJ databases">
        <title>The complete genome sequences of Rhizobium gallicum, symbiovars gallicum and phaseoli, symbionts associated to common bean (Phaseolus vulgaris).</title>
        <authorList>
            <person name="Bustos P."/>
            <person name="Santamaria R.I."/>
            <person name="Perez-Carrascal O.M."/>
            <person name="Juarez S."/>
            <person name="Lozano L."/>
            <person name="Martinez-Flores I."/>
            <person name="Martinez-Romero E."/>
            <person name="Cevallos M."/>
            <person name="Romero D."/>
            <person name="Davila G."/>
            <person name="Gonzalez V."/>
        </authorList>
    </citation>
    <scope>NUCLEOTIDE SEQUENCE [LARGE SCALE GENOMIC DNA]</scope>
    <source>
        <strain evidence="1 2">8C-3</strain>
        <plasmid evidence="2">Plasmid prsp8c3a</plasmid>
    </source>
</reference>
<proteinExistence type="predicted"/>
<accession>A0A1L5PA92</accession>
<name>A0A1L5PA92_RHIET</name>
<dbReference type="EMBL" id="CP017242">
    <property type="protein sequence ID" value="APO77003.1"/>
    <property type="molecule type" value="Genomic_DNA"/>
</dbReference>
<evidence type="ECO:0000313" key="2">
    <source>
        <dbReference type="Proteomes" id="UP000185109"/>
    </source>
</evidence>
<dbReference type="AlphaFoldDB" id="A0A1L5PA92"/>
<organism evidence="1 2">
    <name type="scientific">Rhizobium etli 8C-3</name>
    <dbReference type="NCBI Taxonomy" id="538025"/>
    <lineage>
        <taxon>Bacteria</taxon>
        <taxon>Pseudomonadati</taxon>
        <taxon>Pseudomonadota</taxon>
        <taxon>Alphaproteobacteria</taxon>
        <taxon>Hyphomicrobiales</taxon>
        <taxon>Rhizobiaceae</taxon>
        <taxon>Rhizobium/Agrobacterium group</taxon>
        <taxon>Rhizobium</taxon>
    </lineage>
</organism>
<keyword evidence="1" id="KW-0614">Plasmid</keyword>
<evidence type="ECO:0000313" key="1">
    <source>
        <dbReference type="EMBL" id="APO77003.1"/>
    </source>
</evidence>
<gene>
    <name evidence="1" type="ORF">AM571_PA00116</name>
</gene>
<dbReference type="Proteomes" id="UP000185109">
    <property type="component" value="Plasmid pRsp8C3a"/>
</dbReference>